<feature type="compositionally biased region" description="Basic residues" evidence="1">
    <location>
        <begin position="146"/>
        <end position="156"/>
    </location>
</feature>
<organism evidence="2 3">
    <name type="scientific">Alloalcanivorax profundimaris</name>
    <dbReference type="NCBI Taxonomy" id="2735259"/>
    <lineage>
        <taxon>Bacteria</taxon>
        <taxon>Pseudomonadati</taxon>
        <taxon>Pseudomonadota</taxon>
        <taxon>Gammaproteobacteria</taxon>
        <taxon>Oceanospirillales</taxon>
        <taxon>Alcanivoracaceae</taxon>
        <taxon>Alloalcanivorax</taxon>
    </lineage>
</organism>
<evidence type="ECO:0000313" key="2">
    <source>
        <dbReference type="EMBL" id="MBF5056592.1"/>
    </source>
</evidence>
<dbReference type="Proteomes" id="UP000662703">
    <property type="component" value="Unassembled WGS sequence"/>
</dbReference>
<name>A0ABS0AR31_9GAMM</name>
<dbReference type="RefSeq" id="WP_194865042.1">
    <property type="nucleotide sequence ID" value="NZ_ARXX01000025.1"/>
</dbReference>
<evidence type="ECO:0000256" key="1">
    <source>
        <dbReference type="SAM" id="MobiDB-lite"/>
    </source>
</evidence>
<protein>
    <recommendedName>
        <fullName evidence="4">DUF4357 domain-containing protein</fullName>
    </recommendedName>
</protein>
<feature type="region of interest" description="Disordered" evidence="1">
    <location>
        <begin position="137"/>
        <end position="159"/>
    </location>
</feature>
<dbReference type="EMBL" id="ARXX01000025">
    <property type="protein sequence ID" value="MBF5056592.1"/>
    <property type="molecule type" value="Genomic_DNA"/>
</dbReference>
<comment type="caution">
    <text evidence="2">The sequence shown here is derived from an EMBL/GenBank/DDBJ whole genome shotgun (WGS) entry which is preliminary data.</text>
</comment>
<gene>
    <name evidence="2" type="ORF">Y5W_01886</name>
</gene>
<accession>A0ABS0AR31</accession>
<evidence type="ECO:0008006" key="4">
    <source>
        <dbReference type="Google" id="ProtNLM"/>
    </source>
</evidence>
<reference evidence="2 3" key="1">
    <citation type="submission" date="2012-09" db="EMBL/GenBank/DDBJ databases">
        <title>Genome Sequence of alkane-degrading Bacterium Alcanivorax sp. 521-1.</title>
        <authorList>
            <person name="Lai Q."/>
            <person name="Shao Z."/>
        </authorList>
    </citation>
    <scope>NUCLEOTIDE SEQUENCE [LARGE SCALE GENOMIC DNA]</scope>
    <source>
        <strain evidence="2 3">521-1</strain>
    </source>
</reference>
<evidence type="ECO:0000313" key="3">
    <source>
        <dbReference type="Proteomes" id="UP000662703"/>
    </source>
</evidence>
<keyword evidence="3" id="KW-1185">Reference proteome</keyword>
<proteinExistence type="predicted"/>
<sequence>MADCLDDLLAPELLAEHLDEFDQNITMGRAEFLRIAYPGPNGEVNTRDFGGWLRIELDGLYVNLNPEDEAMLTPEEAAALSEHPTGNLKEPVLSFPFSVGQLRNVLVFAASTGNDFPLKPEVFQEVVACKTVPRGIGQVGEPAGKQRGRPKGSHQRSRQDELRVLISRLQLKALDRYSATEIWAALLEAEKGKTAPLKGIVPGGIQWEKSDGTIGVFTRDNLSDRLRREKKRRDKES</sequence>